<name>A0A250B7Z0_9GAMM</name>
<evidence type="ECO:0000313" key="2">
    <source>
        <dbReference type="Proteomes" id="UP000217182"/>
    </source>
</evidence>
<dbReference type="EMBL" id="CP014136">
    <property type="protein sequence ID" value="ATA22261.1"/>
    <property type="molecule type" value="Genomic_DNA"/>
</dbReference>
<proteinExistence type="predicted"/>
<dbReference type="OrthoDB" id="8690302at2"/>
<reference evidence="1 2" key="1">
    <citation type="submission" date="2016-01" db="EMBL/GenBank/DDBJ databases">
        <authorList>
            <person name="Oliw E.H."/>
        </authorList>
    </citation>
    <scope>NUCLEOTIDE SEQUENCE [LARGE SCALE GENOMIC DNA]</scope>
    <source>
        <strain evidence="1 2">FRB97</strain>
    </source>
</reference>
<sequence>MLIGSCAKTLPAKPEVIDTACDWVWIIYLTDHDMDVLDKLTKRDILGHNKSVLTNYPNVTPVKSKNNHWPTQNN</sequence>
<dbReference type="AlphaFoldDB" id="A0A250B7Z0"/>
<dbReference type="RefSeq" id="WP_095844488.1">
    <property type="nucleotide sequence ID" value="NZ_CP014136.1"/>
</dbReference>
<accession>A0A250B7Z0</accession>
<evidence type="ECO:0000313" key="1">
    <source>
        <dbReference type="EMBL" id="ATA22261.1"/>
    </source>
</evidence>
<dbReference type="KEGG" id="gqu:AWC35_00190"/>
<gene>
    <name evidence="1" type="ORF">AWC35_00190</name>
</gene>
<keyword evidence="2" id="KW-1185">Reference proteome</keyword>
<organism evidence="1 2">
    <name type="scientific">Gibbsiella quercinecans</name>
    <dbReference type="NCBI Taxonomy" id="929813"/>
    <lineage>
        <taxon>Bacteria</taxon>
        <taxon>Pseudomonadati</taxon>
        <taxon>Pseudomonadota</taxon>
        <taxon>Gammaproteobacteria</taxon>
        <taxon>Enterobacterales</taxon>
        <taxon>Yersiniaceae</taxon>
        <taxon>Gibbsiella</taxon>
    </lineage>
</organism>
<dbReference type="Proteomes" id="UP000217182">
    <property type="component" value="Chromosome"/>
</dbReference>
<protein>
    <submittedName>
        <fullName evidence="1">Uncharacterized protein</fullName>
    </submittedName>
</protein>